<dbReference type="Proteomes" id="UP000829685">
    <property type="component" value="Unassembled WGS sequence"/>
</dbReference>
<keyword evidence="2" id="KW-0472">Membrane</keyword>
<comment type="caution">
    <text evidence="3">The sequence shown here is derived from an EMBL/GenBank/DDBJ whole genome shotgun (WGS) entry which is preliminary data.</text>
</comment>
<dbReference type="Gene3D" id="2.120.10.70">
    <property type="entry name" value="Fucose-specific lectin"/>
    <property type="match status" value="1"/>
</dbReference>
<dbReference type="AlphaFoldDB" id="A0A9Q0ANT8"/>
<proteinExistence type="predicted"/>
<dbReference type="EMBL" id="JAFIMR010000016">
    <property type="protein sequence ID" value="KAI1868915.1"/>
    <property type="molecule type" value="Genomic_DNA"/>
</dbReference>
<evidence type="ECO:0000313" key="3">
    <source>
        <dbReference type="EMBL" id="KAI1868915.1"/>
    </source>
</evidence>
<feature type="compositionally biased region" description="Low complexity" evidence="1">
    <location>
        <begin position="340"/>
        <end position="351"/>
    </location>
</feature>
<feature type="region of interest" description="Disordered" evidence="1">
    <location>
        <begin position="340"/>
        <end position="362"/>
    </location>
</feature>
<sequence>MYDNETNKIYYSLCNSVGTPIFPFDDSAALSLPFPPLKGTKITGTGYKNDNGVQAAVFYQEEGGQIVEALYDCDSTGHFVPTPDNAWKISLDIAPSILNGTGLKVFLMGSTDGYRLFYKDEDSYTAELSFRPGDRGWSFTGQVSQTPYLGWAVTGGFIDPNKPIVISAAFLRDDNIELCTQTPGTRWRLETVPDTLMAQSIDADEGASWFKPSNDTNLREDRYGVTPSKTNATIEGLEAKRADIAMSLDSATNPHVFYIGSDGFLHHYQKTWNGTWTQGSTQDISTWPKPDDRNGDIGLDFDAGRDRVWLYMKVNGSLTQLYQSGNNTWEPSFTLLKQNTTDTANSTSPTTEAEPSNSGGLSQGGKIGVGVGVGLGLPLVVAAIAVYMFFHIRNSRKNRDAETAAVQAAHYDATSPAHGMSPNPHLSINSSPAPQYTSGYWEGGYWADGQWVPAVAQPYGKPEGDWRQSQGYYGNNQIVPENAVQPMHELPHQERPQEISIDGQLNEMPAETREPGGVTK</sequence>
<evidence type="ECO:0000256" key="1">
    <source>
        <dbReference type="SAM" id="MobiDB-lite"/>
    </source>
</evidence>
<protein>
    <recommendedName>
        <fullName evidence="5">Fucose-specific lectin</fullName>
    </recommendedName>
</protein>
<keyword evidence="4" id="KW-1185">Reference proteome</keyword>
<reference evidence="3" key="1">
    <citation type="submission" date="2021-03" db="EMBL/GenBank/DDBJ databases">
        <title>Revisited historic fungal species revealed as producer of novel bioactive compounds through whole genome sequencing and comparative genomics.</title>
        <authorList>
            <person name="Vignolle G.A."/>
            <person name="Hochenegger N."/>
            <person name="Mach R.L."/>
            <person name="Mach-Aigner A.R."/>
            <person name="Javad Rahimi M."/>
            <person name="Salim K.A."/>
            <person name="Chan C.M."/>
            <person name="Lim L.B.L."/>
            <person name="Cai F."/>
            <person name="Druzhinina I.S."/>
            <person name="U'Ren J.M."/>
            <person name="Derntl C."/>
        </authorList>
    </citation>
    <scope>NUCLEOTIDE SEQUENCE</scope>
    <source>
        <strain evidence="3">TUCIM 5799</strain>
    </source>
</reference>
<evidence type="ECO:0008006" key="5">
    <source>
        <dbReference type="Google" id="ProtNLM"/>
    </source>
</evidence>
<accession>A0A9Q0ANT8</accession>
<name>A0A9Q0ANT8_9PEZI</name>
<feature type="transmembrane region" description="Helical" evidence="2">
    <location>
        <begin position="367"/>
        <end position="390"/>
    </location>
</feature>
<feature type="region of interest" description="Disordered" evidence="1">
    <location>
        <begin position="494"/>
        <end position="520"/>
    </location>
</feature>
<keyword evidence="2" id="KW-1133">Transmembrane helix</keyword>
<keyword evidence="2" id="KW-0812">Transmembrane</keyword>
<gene>
    <name evidence="3" type="ORF">JX265_006894</name>
</gene>
<organism evidence="3 4">
    <name type="scientific">Neoarthrinium moseri</name>
    <dbReference type="NCBI Taxonomy" id="1658444"/>
    <lineage>
        <taxon>Eukaryota</taxon>
        <taxon>Fungi</taxon>
        <taxon>Dikarya</taxon>
        <taxon>Ascomycota</taxon>
        <taxon>Pezizomycotina</taxon>
        <taxon>Sordariomycetes</taxon>
        <taxon>Xylariomycetidae</taxon>
        <taxon>Amphisphaeriales</taxon>
        <taxon>Apiosporaceae</taxon>
        <taxon>Neoarthrinium</taxon>
    </lineage>
</organism>
<evidence type="ECO:0000313" key="4">
    <source>
        <dbReference type="Proteomes" id="UP000829685"/>
    </source>
</evidence>
<dbReference type="SUPFAM" id="SSF89372">
    <property type="entry name" value="Fucose-specific lectin"/>
    <property type="match status" value="1"/>
</dbReference>
<evidence type="ECO:0000256" key="2">
    <source>
        <dbReference type="SAM" id="Phobius"/>
    </source>
</evidence>